<comment type="function">
    <text evidence="5">Acts as an anti-CsrA protein, binds CsrA and prevents it from repressing translation of its target genes, one of which is flagellin. Binds to flagellin and participates in the assembly of the flagellum.</text>
</comment>
<comment type="subunit">
    <text evidence="5">Interacts with translational regulator CsrA and flagellin(s).</text>
</comment>
<sequence length="147" mass="16555">MNINAKYFGSVSYEDSDSIHIINGLIGFESHTDYLPIPFQDEDDSLISLQCLDDEKLSFILMNPFGIFPDYAPTLSIQDLRELGADSAEDISYYVISVIRDSVAESTVNLKAPLVVNALNRKAKQVILDQPEYTFRHTLGDMTQKED</sequence>
<dbReference type="SUPFAM" id="SSF141457">
    <property type="entry name" value="BH3618-like"/>
    <property type="match status" value="1"/>
</dbReference>
<evidence type="ECO:0000256" key="5">
    <source>
        <dbReference type="HAMAP-Rule" id="MF_01185"/>
    </source>
</evidence>
<dbReference type="Gene3D" id="2.30.290.10">
    <property type="entry name" value="BH3618-like"/>
    <property type="match status" value="1"/>
</dbReference>
<gene>
    <name evidence="5" type="primary">fliW</name>
    <name evidence="6" type="ORF">GN277_00385</name>
</gene>
<comment type="similarity">
    <text evidence="5">Belongs to the FliW family.</text>
</comment>
<comment type="caution">
    <text evidence="6">The sequence shown here is derived from an EMBL/GenBank/DDBJ whole genome shotgun (WGS) entry which is preliminary data.</text>
</comment>
<dbReference type="InterPro" id="IPR003775">
    <property type="entry name" value="Flagellar_assembly_factor_FliW"/>
</dbReference>
<dbReference type="GO" id="GO:0044780">
    <property type="term" value="P:bacterial-type flagellum assembly"/>
    <property type="evidence" value="ECO:0007669"/>
    <property type="project" value="UniProtKB-UniRule"/>
</dbReference>
<name>A0A7X3MCU5_9FIRM</name>
<keyword evidence="3 5" id="KW-0810">Translation regulation</keyword>
<dbReference type="EMBL" id="WUQX01000001">
    <property type="protein sequence ID" value="MXP73955.1"/>
    <property type="molecule type" value="Genomic_DNA"/>
</dbReference>
<dbReference type="HAMAP" id="MF_01185">
    <property type="entry name" value="FliW"/>
    <property type="match status" value="1"/>
</dbReference>
<comment type="subcellular location">
    <subcellularLocation>
        <location evidence="5">Cytoplasm</location>
    </subcellularLocation>
</comment>
<dbReference type="InterPro" id="IPR024046">
    <property type="entry name" value="Flagellar_assmbl_FliW_dom_sf"/>
</dbReference>
<keyword evidence="1 5" id="KW-0963">Cytoplasm</keyword>
<evidence type="ECO:0000313" key="6">
    <source>
        <dbReference type="EMBL" id="MXP73955.1"/>
    </source>
</evidence>
<dbReference type="Proteomes" id="UP000460412">
    <property type="component" value="Unassembled WGS sequence"/>
</dbReference>
<proteinExistence type="inferred from homology"/>
<dbReference type="PANTHER" id="PTHR39190">
    <property type="entry name" value="FLAGELLAR ASSEMBLY FACTOR FLIW"/>
    <property type="match status" value="1"/>
</dbReference>
<accession>A0A7X3MCU5</accession>
<dbReference type="GO" id="GO:0005737">
    <property type="term" value="C:cytoplasm"/>
    <property type="evidence" value="ECO:0007669"/>
    <property type="project" value="UniProtKB-SubCell"/>
</dbReference>
<organism evidence="6 7">
    <name type="scientific">Sporofaciens musculi</name>
    <dbReference type="NCBI Taxonomy" id="2681861"/>
    <lineage>
        <taxon>Bacteria</taxon>
        <taxon>Bacillati</taxon>
        <taxon>Bacillota</taxon>
        <taxon>Clostridia</taxon>
        <taxon>Lachnospirales</taxon>
        <taxon>Lachnospiraceae</taxon>
        <taxon>Sporofaciens</taxon>
    </lineage>
</organism>
<keyword evidence="6" id="KW-0966">Cell projection</keyword>
<protein>
    <recommendedName>
        <fullName evidence="5">Flagellar assembly factor FliW</fullName>
    </recommendedName>
</protein>
<evidence type="ECO:0000313" key="7">
    <source>
        <dbReference type="Proteomes" id="UP000460412"/>
    </source>
</evidence>
<keyword evidence="6" id="KW-0282">Flagellum</keyword>
<evidence type="ECO:0000256" key="2">
    <source>
        <dbReference type="ARBA" id="ARBA00022795"/>
    </source>
</evidence>
<keyword evidence="7" id="KW-1185">Reference proteome</keyword>
<dbReference type="GO" id="GO:0006417">
    <property type="term" value="P:regulation of translation"/>
    <property type="evidence" value="ECO:0007669"/>
    <property type="project" value="UniProtKB-KW"/>
</dbReference>
<keyword evidence="4 5" id="KW-0143">Chaperone</keyword>
<keyword evidence="2 5" id="KW-1005">Bacterial flagellum biogenesis</keyword>
<reference evidence="6 7" key="1">
    <citation type="submission" date="2019-12" db="EMBL/GenBank/DDBJ databases">
        <title>Sporaefaciens musculi gen. nov., sp. nov., a novel bacterium isolated from the caecum of an obese mouse.</title>
        <authorList>
            <person name="Rasmussen T.S."/>
            <person name="Streidl T."/>
            <person name="Hitch T.C.A."/>
            <person name="Wortmann E."/>
            <person name="Deptula P."/>
            <person name="Hansen M."/>
            <person name="Nielsen D.S."/>
            <person name="Clavel T."/>
            <person name="Vogensen F.K."/>
        </authorList>
    </citation>
    <scope>NUCLEOTIDE SEQUENCE [LARGE SCALE GENOMIC DNA]</scope>
    <source>
        <strain evidence="6 7">WCA-9-b2</strain>
    </source>
</reference>
<evidence type="ECO:0000256" key="3">
    <source>
        <dbReference type="ARBA" id="ARBA00022845"/>
    </source>
</evidence>
<keyword evidence="6" id="KW-0969">Cilium</keyword>
<dbReference type="AlphaFoldDB" id="A0A7X3MCU5"/>
<dbReference type="Pfam" id="PF02623">
    <property type="entry name" value="FliW"/>
    <property type="match status" value="1"/>
</dbReference>
<evidence type="ECO:0000256" key="4">
    <source>
        <dbReference type="ARBA" id="ARBA00023186"/>
    </source>
</evidence>
<dbReference type="PANTHER" id="PTHR39190:SF1">
    <property type="entry name" value="FLAGELLAR ASSEMBLY FACTOR FLIW"/>
    <property type="match status" value="1"/>
</dbReference>
<evidence type="ECO:0000256" key="1">
    <source>
        <dbReference type="ARBA" id="ARBA00022490"/>
    </source>
</evidence>
<dbReference type="RefSeq" id="WP_159748921.1">
    <property type="nucleotide sequence ID" value="NZ_WUQX01000001.1"/>
</dbReference>